<gene>
    <name evidence="1" type="ORF">EIN_350470</name>
</gene>
<dbReference type="KEGG" id="eiv:EIN_350470"/>
<protein>
    <submittedName>
        <fullName evidence="1">Uncharacterized protein</fullName>
    </submittedName>
</protein>
<dbReference type="PANTHER" id="PTHR45786">
    <property type="entry name" value="DNA BINDING PROTEIN-LIKE"/>
    <property type="match status" value="1"/>
</dbReference>
<keyword evidence="2" id="KW-1185">Reference proteome</keyword>
<accession>A0A0A1U965</accession>
<dbReference type="PANTHER" id="PTHR45786:SF74">
    <property type="entry name" value="ATP-DEPENDENT DNA HELICASE"/>
    <property type="match status" value="1"/>
</dbReference>
<sequence>MASDYYKDFYFSQITLKDCVYFIKRFGTCNDIKKLENSNTNLKTLVFDIIERKKAIHTKTLFQFIKYISQVGIGRKVHFLNKKEMENIKKRIWERKNNNLLNKKTIKISKISIFEQRQAKNTSMILKNTNKIKQHCYTKTKRSPCLLAVKNTISNTTVLYLGKITTKCVFCKALHFECERRNKHHPNLYYNCCHYRKIEPKTDLYYPPIIKDLLDVNNNYHENFKENIRVINSSLSFASFGANIPNMGHTSSFIVQGNFYHNISNALPTNGNPTFGQLYFLDADEANVSRKSSKYTKNAMKLL</sequence>
<dbReference type="EMBL" id="KB206595">
    <property type="protein sequence ID" value="ELP89667.1"/>
    <property type="molecule type" value="Genomic_DNA"/>
</dbReference>
<proteinExistence type="predicted"/>
<dbReference type="Proteomes" id="UP000014680">
    <property type="component" value="Unassembled WGS sequence"/>
</dbReference>
<dbReference type="OrthoDB" id="7548730at2759"/>
<name>A0A0A1U965_ENTIV</name>
<organism evidence="1 2">
    <name type="scientific">Entamoeba invadens IP1</name>
    <dbReference type="NCBI Taxonomy" id="370355"/>
    <lineage>
        <taxon>Eukaryota</taxon>
        <taxon>Amoebozoa</taxon>
        <taxon>Evosea</taxon>
        <taxon>Archamoebae</taxon>
        <taxon>Mastigamoebida</taxon>
        <taxon>Entamoebidae</taxon>
        <taxon>Entamoeba</taxon>
    </lineage>
</organism>
<dbReference type="RefSeq" id="XP_004256438.1">
    <property type="nucleotide sequence ID" value="XM_004256390.1"/>
</dbReference>
<evidence type="ECO:0000313" key="2">
    <source>
        <dbReference type="Proteomes" id="UP000014680"/>
    </source>
</evidence>
<reference evidence="1 2" key="1">
    <citation type="submission" date="2012-10" db="EMBL/GenBank/DDBJ databases">
        <authorList>
            <person name="Zafar N."/>
            <person name="Inman J."/>
            <person name="Hall N."/>
            <person name="Lorenzi H."/>
            <person name="Caler E."/>
        </authorList>
    </citation>
    <scope>NUCLEOTIDE SEQUENCE [LARGE SCALE GENOMIC DNA]</scope>
    <source>
        <strain evidence="1 2">IP1</strain>
    </source>
</reference>
<dbReference type="GeneID" id="14888635"/>
<evidence type="ECO:0000313" key="1">
    <source>
        <dbReference type="EMBL" id="ELP89667.1"/>
    </source>
</evidence>
<dbReference type="AlphaFoldDB" id="A0A0A1U965"/>
<dbReference type="VEuPathDB" id="AmoebaDB:EIN_350470"/>